<keyword evidence="3" id="KW-1185">Reference proteome</keyword>
<evidence type="ECO:0000256" key="1">
    <source>
        <dbReference type="SAM" id="MobiDB-lite"/>
    </source>
</evidence>
<feature type="compositionally biased region" description="Low complexity" evidence="1">
    <location>
        <begin position="1"/>
        <end position="10"/>
    </location>
</feature>
<evidence type="ECO:0000313" key="3">
    <source>
        <dbReference type="Proteomes" id="UP000789595"/>
    </source>
</evidence>
<organism evidence="2 3">
    <name type="scientific">Pelagomonas calceolata</name>
    <dbReference type="NCBI Taxonomy" id="35677"/>
    <lineage>
        <taxon>Eukaryota</taxon>
        <taxon>Sar</taxon>
        <taxon>Stramenopiles</taxon>
        <taxon>Ochrophyta</taxon>
        <taxon>Pelagophyceae</taxon>
        <taxon>Pelagomonadales</taxon>
        <taxon>Pelagomonadaceae</taxon>
        <taxon>Pelagomonas</taxon>
    </lineage>
</organism>
<feature type="non-terminal residue" evidence="2">
    <location>
        <position position="450"/>
    </location>
</feature>
<protein>
    <submittedName>
        <fullName evidence="2">Uncharacterized protein</fullName>
    </submittedName>
</protein>
<dbReference type="EMBL" id="CAKKNE010000006">
    <property type="protein sequence ID" value="CAH0379007.1"/>
    <property type="molecule type" value="Genomic_DNA"/>
</dbReference>
<feature type="region of interest" description="Disordered" evidence="1">
    <location>
        <begin position="320"/>
        <end position="340"/>
    </location>
</feature>
<feature type="region of interest" description="Disordered" evidence="1">
    <location>
        <begin position="430"/>
        <end position="450"/>
    </location>
</feature>
<gene>
    <name evidence="2" type="ORF">PECAL_6P06090</name>
</gene>
<comment type="caution">
    <text evidence="2">The sequence shown here is derived from an EMBL/GenBank/DDBJ whole genome shotgun (WGS) entry which is preliminary data.</text>
</comment>
<name>A0A8J2T2L1_9STRA</name>
<evidence type="ECO:0000313" key="2">
    <source>
        <dbReference type="EMBL" id="CAH0379007.1"/>
    </source>
</evidence>
<feature type="non-terminal residue" evidence="2">
    <location>
        <position position="1"/>
    </location>
</feature>
<accession>A0A8J2T2L1</accession>
<dbReference type="OrthoDB" id="199812at2759"/>
<dbReference type="AlphaFoldDB" id="A0A8J2T2L1"/>
<sequence>ALGSEESSVEGLGGLAGRDHAPHAGGFTGTLASPRQTSRRTRTLRRVEEGPRGTPLPAAREPWAAGRRRRRPWRHSGGSMSSPARPQPPKTQPGKPKNSTDAFARRLSNWRRERAKLDLDLEQAPLESRFSPQLADLMAREEAIVGEGCVDTPARKAAAEDLYKRVDDLLKLETRRYFESATAHAHRRWSQLFQKQAREATKVREDLERKTRALLLKAGREDLPVKAENDFEAQERLMRRKTAEAWRESARFDLREAFALQLARVDVEWEAYEHRLRLDVDEKLAELGSRAPPSPNVDSPTQRWKSKEKQELLVHTAPVLSPGQTPKLLSPGNRHDSTKVLSPDRMNARQEVENAFHDAMARVAFQKETARRWIRRQAGRMTSQVDCSEPVRRFLATRLYAAEEAEDITRLRCEAYDDVSRECALNTAESREAVLSRETINAPARPAGKG</sequence>
<proteinExistence type="predicted"/>
<reference evidence="2" key="1">
    <citation type="submission" date="2021-11" db="EMBL/GenBank/DDBJ databases">
        <authorList>
            <consortium name="Genoscope - CEA"/>
            <person name="William W."/>
        </authorList>
    </citation>
    <scope>NUCLEOTIDE SEQUENCE</scope>
</reference>
<dbReference type="Proteomes" id="UP000789595">
    <property type="component" value="Unassembled WGS sequence"/>
</dbReference>
<feature type="region of interest" description="Disordered" evidence="1">
    <location>
        <begin position="1"/>
        <end position="101"/>
    </location>
</feature>